<evidence type="ECO:0000313" key="2">
    <source>
        <dbReference type="EMBL" id="OMJ89580.1"/>
    </source>
</evidence>
<reference evidence="2 3" key="1">
    <citation type="submission" date="2016-11" db="EMBL/GenBank/DDBJ databases">
        <title>The macronuclear genome of Stentor coeruleus: a giant cell with tiny introns.</title>
        <authorList>
            <person name="Slabodnick M."/>
            <person name="Ruby J.G."/>
            <person name="Reiff S.B."/>
            <person name="Swart E.C."/>
            <person name="Gosai S."/>
            <person name="Prabakaran S."/>
            <person name="Witkowska E."/>
            <person name="Larue G.E."/>
            <person name="Fisher S."/>
            <person name="Freeman R.M."/>
            <person name="Gunawardena J."/>
            <person name="Chu W."/>
            <person name="Stover N.A."/>
            <person name="Gregory B.D."/>
            <person name="Nowacki M."/>
            <person name="Derisi J."/>
            <person name="Roy S.W."/>
            <person name="Marshall W.F."/>
            <person name="Sood P."/>
        </authorList>
    </citation>
    <scope>NUCLEOTIDE SEQUENCE [LARGE SCALE GENOMIC DNA]</scope>
    <source>
        <strain evidence="2">WM001</strain>
    </source>
</reference>
<evidence type="ECO:0000313" key="3">
    <source>
        <dbReference type="Proteomes" id="UP000187209"/>
    </source>
</evidence>
<protein>
    <recommendedName>
        <fullName evidence="4">GOLD domain-containing protein</fullName>
    </recommendedName>
</protein>
<dbReference type="AlphaFoldDB" id="A0A1R2CKV7"/>
<proteinExistence type="predicted"/>
<evidence type="ECO:0000256" key="1">
    <source>
        <dbReference type="SAM" id="SignalP"/>
    </source>
</evidence>
<dbReference type="EMBL" id="MPUH01000123">
    <property type="protein sequence ID" value="OMJ89580.1"/>
    <property type="molecule type" value="Genomic_DNA"/>
</dbReference>
<dbReference type="Proteomes" id="UP000187209">
    <property type="component" value="Unassembled WGS sequence"/>
</dbReference>
<organism evidence="2 3">
    <name type="scientific">Stentor coeruleus</name>
    <dbReference type="NCBI Taxonomy" id="5963"/>
    <lineage>
        <taxon>Eukaryota</taxon>
        <taxon>Sar</taxon>
        <taxon>Alveolata</taxon>
        <taxon>Ciliophora</taxon>
        <taxon>Postciliodesmatophora</taxon>
        <taxon>Heterotrichea</taxon>
        <taxon>Heterotrichida</taxon>
        <taxon>Stentoridae</taxon>
        <taxon>Stentor</taxon>
    </lineage>
</organism>
<comment type="caution">
    <text evidence="2">The sequence shown here is derived from an EMBL/GenBank/DDBJ whole genome shotgun (WGS) entry which is preliminary data.</text>
</comment>
<keyword evidence="1" id="KW-0732">Signal</keyword>
<dbReference type="PROSITE" id="PS51257">
    <property type="entry name" value="PROKAR_LIPOPROTEIN"/>
    <property type="match status" value="1"/>
</dbReference>
<feature type="chain" id="PRO_5012096614" description="GOLD domain-containing protein" evidence="1">
    <location>
        <begin position="19"/>
        <end position="137"/>
    </location>
</feature>
<accession>A0A1R2CKV7</accession>
<gene>
    <name evidence="2" type="ORF">SteCoe_8288</name>
</gene>
<name>A0A1R2CKV7_9CILI</name>
<feature type="signal peptide" evidence="1">
    <location>
        <begin position="1"/>
        <end position="18"/>
    </location>
</feature>
<keyword evidence="3" id="KW-1185">Reference proteome</keyword>
<evidence type="ECO:0008006" key="4">
    <source>
        <dbReference type="Google" id="ProtNLM"/>
    </source>
</evidence>
<sequence length="137" mass="14886">MKSSLLLILSLFAILASGLNVAPLAIGSSCSLFPDISNVQLQVNPWPIIPASPTSCILTGSLDKNETIGSVQVGQEYKSTWTNNLITVNAFYAKGQTFTFNYNMNSPTQSGSYTEKFTVLQSSTSNNILCWQFSFSI</sequence>